<feature type="compositionally biased region" description="Gly residues" evidence="1">
    <location>
        <begin position="101"/>
        <end position="113"/>
    </location>
</feature>
<evidence type="ECO:0000313" key="3">
    <source>
        <dbReference type="EMBL" id="NGN83131.1"/>
    </source>
</evidence>
<feature type="region of interest" description="Disordered" evidence="1">
    <location>
        <begin position="1"/>
        <end position="120"/>
    </location>
</feature>
<comment type="caution">
    <text evidence="3">The sequence shown here is derived from an EMBL/GenBank/DDBJ whole genome shotgun (WGS) entry which is preliminary data.</text>
</comment>
<gene>
    <name evidence="3" type="ORF">G6N77_06600</name>
</gene>
<keyword evidence="2" id="KW-0812">Transmembrane</keyword>
<reference evidence="3 4" key="1">
    <citation type="submission" date="2020-02" db="EMBL/GenBank/DDBJ databases">
        <title>Genome sequence of the type strain DSM 27180 of Arthrobacter silviterrae.</title>
        <authorList>
            <person name="Gao J."/>
            <person name="Sun J."/>
        </authorList>
    </citation>
    <scope>NUCLEOTIDE SEQUENCE [LARGE SCALE GENOMIC DNA]</scope>
    <source>
        <strain evidence="3 4">DSM 27180</strain>
    </source>
</reference>
<evidence type="ECO:0000313" key="4">
    <source>
        <dbReference type="Proteomes" id="UP000479226"/>
    </source>
</evidence>
<dbReference type="Proteomes" id="UP000479226">
    <property type="component" value="Unassembled WGS sequence"/>
</dbReference>
<dbReference type="EMBL" id="JAAKZI010000008">
    <property type="protein sequence ID" value="NGN83131.1"/>
    <property type="molecule type" value="Genomic_DNA"/>
</dbReference>
<name>A0ABX0D912_9MICC</name>
<feature type="compositionally biased region" description="Gly residues" evidence="1">
    <location>
        <begin position="49"/>
        <end position="72"/>
    </location>
</feature>
<evidence type="ECO:0000256" key="2">
    <source>
        <dbReference type="SAM" id="Phobius"/>
    </source>
</evidence>
<accession>A0ABX0D912</accession>
<keyword evidence="2" id="KW-1133">Transmembrane helix</keyword>
<feature type="transmembrane region" description="Helical" evidence="2">
    <location>
        <begin position="142"/>
        <end position="163"/>
    </location>
</feature>
<dbReference type="RefSeq" id="WP_165181233.1">
    <property type="nucleotide sequence ID" value="NZ_JAAKZI010000008.1"/>
</dbReference>
<protein>
    <recommendedName>
        <fullName evidence="5">DUF308 domain-containing protein</fullName>
    </recommendedName>
</protein>
<feature type="transmembrane region" description="Helical" evidence="2">
    <location>
        <begin position="169"/>
        <end position="188"/>
    </location>
</feature>
<evidence type="ECO:0008006" key="5">
    <source>
        <dbReference type="Google" id="ProtNLM"/>
    </source>
</evidence>
<sequence length="204" mass="20538">MQSDHGHEVPNAGGNDGDEAAWLDLVARLQEPADAFMESALDTGDDGGEGGGPAAAGPDDGGAGGSPAGGPDAGPQKGVVDFDPLGVWQRSTDPAPAEPGYGEGFSEGGGARNGGPRDYEADGLPDEFVPEELPSLAGADPAIMLSWIGAAGGPIFLVLAAIFWRGIPLLAVIGVIVAFLAGTGYLLYRLPNHRDHDDGDGAVV</sequence>
<proteinExistence type="predicted"/>
<keyword evidence="4" id="KW-1185">Reference proteome</keyword>
<evidence type="ECO:0000256" key="1">
    <source>
        <dbReference type="SAM" id="MobiDB-lite"/>
    </source>
</evidence>
<organism evidence="3 4">
    <name type="scientific">Arthrobacter silviterrae</name>
    <dbReference type="NCBI Taxonomy" id="2026658"/>
    <lineage>
        <taxon>Bacteria</taxon>
        <taxon>Bacillati</taxon>
        <taxon>Actinomycetota</taxon>
        <taxon>Actinomycetes</taxon>
        <taxon>Micrococcales</taxon>
        <taxon>Micrococcaceae</taxon>
        <taxon>Arthrobacter</taxon>
    </lineage>
</organism>
<keyword evidence="2" id="KW-0472">Membrane</keyword>